<feature type="domain" description="Sortilin N-terminal" evidence="3">
    <location>
        <begin position="122"/>
        <end position="248"/>
    </location>
</feature>
<dbReference type="CDD" id="cd15482">
    <property type="entry name" value="Sialidase_non-viral"/>
    <property type="match status" value="1"/>
</dbReference>
<dbReference type="InterPro" id="IPR036278">
    <property type="entry name" value="Sialidase_sf"/>
</dbReference>
<evidence type="ECO:0000256" key="2">
    <source>
        <dbReference type="SAM" id="SignalP"/>
    </source>
</evidence>
<evidence type="ECO:0000313" key="4">
    <source>
        <dbReference type="EMBL" id="WOJ95321.1"/>
    </source>
</evidence>
<dbReference type="InterPro" id="IPR050310">
    <property type="entry name" value="VPS10-sortilin"/>
</dbReference>
<feature type="chain" id="PRO_5045780831" description="Sortilin N-terminal domain-containing protein" evidence="2">
    <location>
        <begin position="20"/>
        <end position="1040"/>
    </location>
</feature>
<dbReference type="PANTHER" id="PTHR12106:SF27">
    <property type="entry name" value="SORTILIN-RELATED RECEPTOR"/>
    <property type="match status" value="1"/>
</dbReference>
<dbReference type="Gene3D" id="2.130.10.10">
    <property type="entry name" value="YVTN repeat-like/Quinoprotein amine dehydrogenase"/>
    <property type="match status" value="3"/>
</dbReference>
<dbReference type="InterPro" id="IPR031778">
    <property type="entry name" value="Sortilin_N"/>
</dbReference>
<dbReference type="SUPFAM" id="SSF50939">
    <property type="entry name" value="Sialidases"/>
    <property type="match status" value="1"/>
</dbReference>
<feature type="signal peptide" evidence="2">
    <location>
        <begin position="1"/>
        <end position="19"/>
    </location>
</feature>
<keyword evidence="5" id="KW-1185">Reference proteome</keyword>
<organism evidence="4 5">
    <name type="scientific">Congregibacter brevis</name>
    <dbReference type="NCBI Taxonomy" id="3081201"/>
    <lineage>
        <taxon>Bacteria</taxon>
        <taxon>Pseudomonadati</taxon>
        <taxon>Pseudomonadota</taxon>
        <taxon>Gammaproteobacteria</taxon>
        <taxon>Cellvibrionales</taxon>
        <taxon>Halieaceae</taxon>
        <taxon>Congregibacter</taxon>
    </lineage>
</organism>
<name>A0ABZ0I7R8_9GAMM</name>
<dbReference type="Proteomes" id="UP001626549">
    <property type="component" value="Chromosome"/>
</dbReference>
<dbReference type="SUPFAM" id="SSF110296">
    <property type="entry name" value="Oligoxyloglucan reducing end-specific cellobiohydrolase"/>
    <property type="match status" value="2"/>
</dbReference>
<sequence length="1040" mass="114478">MLLTTLGLCLAGLGGPAVSADSVDASLYQTMAYRNIGPFRGGRVTAVAGIEDDPLTYYFGATGGGVWKTASAGSAWENVSDGFFNTGGIGAIDVADSDPNIIFVGTGEGPVRGVKTSHGDGVYKSTDAGKTWTHMGLEATRHISRIHIHPRNPDVVFLAAQGNPWGANEERGIYKTVDGGKNWTKVLFVNEDSGFADMTMDASDPNFLMATSWDFRRRPWVVKSGGPGSRVYKTTDGGESWTEITKGLPELKGKMGIAISPANQKIVYAAVEAKDGQGGVYRSNDSGESFTQVSDDPNTWARAWYYMHITADPNDEDEVWVMNGVLIKSIDGGKSFERIKAPHVDHHAIWINPSDSNILINGNDGGANVSMDGGETWSTQMNQPTGQFYRVITDNNYPYRIYSAQQDSNGITIASQSMSDSGGGIGLSHWWSIGSGESATIALNKDDPKYVYTTFFASMLGEWNRDTRQYRNVRPYPERITGEEPKNLRYRANWNGPVIVSPHDPERLYYGSQYLMTSTDRGVSWSVISNDLTRNDKDHQGRGGYPISNEQITAESYNNLFVIAESPVRQGVIWTGSDDGLVHITQDGGKTWKNVTPRGLSEGIINVIDVSPHDAGTAYFARAGFKMNDFTPTIYKTDDYGKSWKKIVKGIPSDTFARTVRVDPKRPGLLYAGTENGLFVSFDDGSNWQSLQLNLPQVPITDLYVQQDDLVVSTQGRSLWILDDLTPLHQLFDGIPGSEAVLLDPRDPIRNISNGYPDDGPGENPPRGLQVHYVLSEETEEPIQFEIVNQRGEVIHTDRSDLEGTICGRGQAEIPRPETISTKIGDNLWEWRLQMGEFECLPEIYSVSGSMDAYTAAPGDYTVRMTIGQNVQEQSFKIRVDPRLGGDTAENLREYAEIDALSSSLMEAATAMSKGVTDLRLIKKQLALINELGAAQEVTDKGAELESDVDAWIALILQKELKTFQHVYQHEGRFLMKIKDLLGRMHGSEIPLTDGFREVTGDYLQIWSGYEAQLAAILGKGLDDFNALAEKNRASMIKLP</sequence>
<dbReference type="InterPro" id="IPR015943">
    <property type="entry name" value="WD40/YVTN_repeat-like_dom_sf"/>
</dbReference>
<dbReference type="PANTHER" id="PTHR12106">
    <property type="entry name" value="SORTILIN RELATED"/>
    <property type="match status" value="1"/>
</dbReference>
<feature type="domain" description="Sortilin N-terminal" evidence="3">
    <location>
        <begin position="582"/>
        <end position="697"/>
    </location>
</feature>
<protein>
    <recommendedName>
        <fullName evidence="3">Sortilin N-terminal domain-containing protein</fullName>
    </recommendedName>
</protein>
<dbReference type="EMBL" id="CP136865">
    <property type="protein sequence ID" value="WOJ95321.1"/>
    <property type="molecule type" value="Genomic_DNA"/>
</dbReference>
<dbReference type="Pfam" id="PF15902">
    <property type="entry name" value="Sortilin-Vps10"/>
    <property type="match status" value="2"/>
</dbReference>
<dbReference type="RefSeq" id="WP_407326019.1">
    <property type="nucleotide sequence ID" value="NZ_CP136865.1"/>
</dbReference>
<keyword evidence="1" id="KW-0677">Repeat</keyword>
<evidence type="ECO:0000259" key="3">
    <source>
        <dbReference type="Pfam" id="PF15902"/>
    </source>
</evidence>
<evidence type="ECO:0000256" key="1">
    <source>
        <dbReference type="ARBA" id="ARBA00022737"/>
    </source>
</evidence>
<evidence type="ECO:0000313" key="5">
    <source>
        <dbReference type="Proteomes" id="UP001626549"/>
    </source>
</evidence>
<accession>A0ABZ0I7R8</accession>
<reference evidence="4 5" key="1">
    <citation type="submission" date="2023-10" db="EMBL/GenBank/DDBJ databases">
        <title>Two novel species belonging to the OM43/NOR5 clade.</title>
        <authorList>
            <person name="Park M."/>
        </authorList>
    </citation>
    <scope>NUCLEOTIDE SEQUENCE [LARGE SCALE GENOMIC DNA]</scope>
    <source>
        <strain evidence="4 5">IMCC45268</strain>
    </source>
</reference>
<keyword evidence="2" id="KW-0732">Signal</keyword>
<gene>
    <name evidence="4" type="ORF">R0137_08600</name>
</gene>
<proteinExistence type="predicted"/>